<evidence type="ECO:0000256" key="1">
    <source>
        <dbReference type="ARBA" id="ARBA00010652"/>
    </source>
</evidence>
<dbReference type="Gene3D" id="1.20.1260.20">
    <property type="entry name" value="PPE superfamily"/>
    <property type="match status" value="1"/>
</dbReference>
<dbReference type="PANTHER" id="PTHR46766:SF1">
    <property type="entry name" value="GLUTAMINE-RICH PROTEIN 2"/>
    <property type="match status" value="1"/>
</dbReference>
<evidence type="ECO:0000313" key="4">
    <source>
        <dbReference type="EMBL" id="MEB3031245.1"/>
    </source>
</evidence>
<proteinExistence type="inferred from homology"/>
<dbReference type="Pfam" id="PF00823">
    <property type="entry name" value="PPE"/>
    <property type="match status" value="1"/>
</dbReference>
<feature type="domain" description="PPE family C-terminal" evidence="3">
    <location>
        <begin position="312"/>
        <end position="378"/>
    </location>
</feature>
<dbReference type="EMBL" id="JAYJJU010000004">
    <property type="protein sequence ID" value="MEB3031245.1"/>
    <property type="molecule type" value="Genomic_DNA"/>
</dbReference>
<name>A0ABU5XTD9_9MYCO</name>
<dbReference type="PANTHER" id="PTHR46766">
    <property type="entry name" value="GLUTAMINE-RICH PROTEIN 2"/>
    <property type="match status" value="1"/>
</dbReference>
<dbReference type="InterPro" id="IPR000030">
    <property type="entry name" value="PPE_dom"/>
</dbReference>
<feature type="domain" description="PPE" evidence="2">
    <location>
        <begin position="2"/>
        <end position="163"/>
    </location>
</feature>
<protein>
    <submittedName>
        <fullName evidence="4">PPE family protein</fullName>
    </submittedName>
</protein>
<dbReference type="InterPro" id="IPR038332">
    <property type="entry name" value="PPE_sf"/>
</dbReference>
<sequence length="418" mass="40780">MDFGALPPEVNSGRMYSGAGPGPLLSAASAWSELAAELQSAAAGYGTVVADLSGDWHGPSAAAMSVAAAPYVEWMRGLAGQAEQAGVQASAAAAAYEAAFAATVPPPVIAANRSLLMTLIATNILGLNGPAIAATEAQYAQMWAQDAAAMYGYAGAASAATKLTPFAEPPPTTSEAGAADQQAAVAQAATTSGGSVGQQISQALTTLPNTLQTLSANPAAASSTLPGGLGTDLANWNTIMSTLTGPYEPLLGASSMVGGPFLSFGQSWSMWLNSLGAGSYLAGPKAISGALTPLAPMASPNVAGLAGAPVTGSLGRAALVGKLSVPPAWGATALPIQPVSLSLPAGAAAPAVAFAGEDALFSEMALSSLAGRAMGATTGRAVGATITRATGCGVSAEVLGEADPAAATIVVIPALDED</sequence>
<dbReference type="RefSeq" id="WP_224975001.1">
    <property type="nucleotide sequence ID" value="NZ_JAYJJU010000004.1"/>
</dbReference>
<evidence type="ECO:0000259" key="2">
    <source>
        <dbReference type="Pfam" id="PF00823"/>
    </source>
</evidence>
<evidence type="ECO:0000259" key="3">
    <source>
        <dbReference type="Pfam" id="PF12484"/>
    </source>
</evidence>
<reference evidence="4 5" key="1">
    <citation type="submission" date="2023-12" db="EMBL/GenBank/DDBJ databases">
        <title>Description of new species of Mycobacterium terrae complex isolated from sewage at the Sao Paulo Zoological Park Foundation in Brazil.</title>
        <authorList>
            <person name="Romagnoli C.L."/>
            <person name="Conceicao E.C."/>
            <person name="Machado E."/>
            <person name="Barreto L.B.P.F."/>
            <person name="Sharma A."/>
            <person name="Silva N.M."/>
            <person name="Marques L.E."/>
            <person name="Juliana M.A."/>
            <person name="Lourenco M.C.S."/>
            <person name="Digiampietri L.A."/>
            <person name="Suffys P.N."/>
            <person name="Viana-Niero C."/>
        </authorList>
    </citation>
    <scope>NUCLEOTIDE SEQUENCE [LARGE SCALE GENOMIC DNA]</scope>
    <source>
        <strain evidence="4 5">MYC340</strain>
    </source>
</reference>
<dbReference type="SUPFAM" id="SSF140459">
    <property type="entry name" value="PE/PPE dimer-like"/>
    <property type="match status" value="1"/>
</dbReference>
<comment type="caution">
    <text evidence="4">The sequence shown here is derived from an EMBL/GenBank/DDBJ whole genome shotgun (WGS) entry which is preliminary data.</text>
</comment>
<accession>A0ABU5XTD9</accession>
<dbReference type="Pfam" id="PF12484">
    <property type="entry name" value="PPE-SVP"/>
    <property type="match status" value="1"/>
</dbReference>
<dbReference type="InterPro" id="IPR022171">
    <property type="entry name" value="PPE_C"/>
</dbReference>
<keyword evidence="5" id="KW-1185">Reference proteome</keyword>
<organism evidence="4 5">
    <name type="scientific">[Mycobacterium] nativiensis</name>
    <dbReference type="NCBI Taxonomy" id="2855503"/>
    <lineage>
        <taxon>Bacteria</taxon>
        <taxon>Bacillati</taxon>
        <taxon>Actinomycetota</taxon>
        <taxon>Actinomycetes</taxon>
        <taxon>Mycobacteriales</taxon>
        <taxon>Mycobacteriaceae</taxon>
        <taxon>Mycolicibacter</taxon>
    </lineage>
</organism>
<gene>
    <name evidence="4" type="ORF">KV113_06700</name>
</gene>
<evidence type="ECO:0000313" key="5">
    <source>
        <dbReference type="Proteomes" id="UP001298593"/>
    </source>
</evidence>
<comment type="similarity">
    <text evidence="1">Belongs to the mycobacterial PPE family.</text>
</comment>
<dbReference type="Proteomes" id="UP001298593">
    <property type="component" value="Unassembled WGS sequence"/>
</dbReference>